<evidence type="ECO:0000256" key="8">
    <source>
        <dbReference type="ARBA" id="ARBA00022989"/>
    </source>
</evidence>
<comment type="caution">
    <text evidence="11">The sequence shown here is derived from an EMBL/GenBank/DDBJ whole genome shotgun (WGS) entry which is preliminary data.</text>
</comment>
<dbReference type="PANTHER" id="PTHR12413">
    <property type="entry name" value="DOLICHYL GLYCOSYLTRANSFERASE"/>
    <property type="match status" value="1"/>
</dbReference>
<feature type="transmembrane region" description="Helical" evidence="10">
    <location>
        <begin position="381"/>
        <end position="397"/>
    </location>
</feature>
<feature type="transmembrane region" description="Helical" evidence="10">
    <location>
        <begin position="439"/>
        <end position="457"/>
    </location>
</feature>
<keyword evidence="7 10" id="KW-0256">Endoplasmic reticulum</keyword>
<keyword evidence="5 10" id="KW-0808">Transferase</keyword>
<feature type="transmembrane region" description="Helical" evidence="10">
    <location>
        <begin position="409"/>
        <end position="427"/>
    </location>
</feature>
<dbReference type="HOGENOM" id="CLU_008110_2_1_1"/>
<reference evidence="11 12" key="1">
    <citation type="journal article" date="2011" name="PLoS Pathog.">
        <title>Endophytic Life Strategies Decoded by Genome and Transcriptome Analyses of the Mutualistic Root Symbiont Piriformospora indica.</title>
        <authorList>
            <person name="Zuccaro A."/>
            <person name="Lahrmann U."/>
            <person name="Guldener U."/>
            <person name="Langen G."/>
            <person name="Pfiffi S."/>
            <person name="Biedenkopf D."/>
            <person name="Wong P."/>
            <person name="Samans B."/>
            <person name="Grimm C."/>
            <person name="Basiewicz M."/>
            <person name="Murat C."/>
            <person name="Martin F."/>
            <person name="Kogel K.H."/>
        </authorList>
    </citation>
    <scope>NUCLEOTIDE SEQUENCE [LARGE SCALE GENOMIC DNA]</scope>
    <source>
        <strain evidence="11 12">DSM 11827</strain>
    </source>
</reference>
<keyword evidence="12" id="KW-1185">Reference proteome</keyword>
<name>G4TQC6_SERID</name>
<comment type="pathway">
    <text evidence="2 10">Protein modification; protein glycosylation.</text>
</comment>
<dbReference type="GO" id="GO:0042281">
    <property type="term" value="F:dolichyl pyrophosphate Man9GlcNAc2 alpha-1,3-glucosyltransferase activity"/>
    <property type="evidence" value="ECO:0007669"/>
    <property type="project" value="TreeGrafter"/>
</dbReference>
<dbReference type="AlphaFoldDB" id="G4TQC6"/>
<dbReference type="InParanoid" id="G4TQC6"/>
<comment type="subcellular location">
    <subcellularLocation>
        <location evidence="1 10">Endoplasmic reticulum membrane</location>
        <topology evidence="1 10">Multi-pass membrane protein</topology>
    </subcellularLocation>
</comment>
<evidence type="ECO:0000256" key="10">
    <source>
        <dbReference type="RuleBase" id="RU363110"/>
    </source>
</evidence>
<keyword evidence="6 10" id="KW-0812">Transmembrane</keyword>
<evidence type="ECO:0000256" key="4">
    <source>
        <dbReference type="ARBA" id="ARBA00022676"/>
    </source>
</evidence>
<dbReference type="Proteomes" id="UP000007148">
    <property type="component" value="Unassembled WGS sequence"/>
</dbReference>
<gene>
    <name evidence="11" type="ORF">PIIN_07472</name>
</gene>
<evidence type="ECO:0000313" key="12">
    <source>
        <dbReference type="Proteomes" id="UP000007148"/>
    </source>
</evidence>
<comment type="similarity">
    <text evidence="3 10">Belongs to the ALG6/ALG8 glucosyltransferase family.</text>
</comment>
<evidence type="ECO:0000256" key="6">
    <source>
        <dbReference type="ARBA" id="ARBA00022692"/>
    </source>
</evidence>
<evidence type="ECO:0000256" key="1">
    <source>
        <dbReference type="ARBA" id="ARBA00004477"/>
    </source>
</evidence>
<evidence type="ECO:0000256" key="7">
    <source>
        <dbReference type="ARBA" id="ARBA00022824"/>
    </source>
</evidence>
<keyword evidence="4 10" id="KW-0328">Glycosyltransferase</keyword>
<proteinExistence type="inferred from homology"/>
<feature type="transmembrane region" description="Helical" evidence="10">
    <location>
        <begin position="307"/>
        <end position="328"/>
    </location>
</feature>
<dbReference type="GO" id="GO:0005789">
    <property type="term" value="C:endoplasmic reticulum membrane"/>
    <property type="evidence" value="ECO:0007669"/>
    <property type="project" value="UniProtKB-SubCell"/>
</dbReference>
<dbReference type="OMA" id="RVYMRAT"/>
<dbReference type="InterPro" id="IPR004856">
    <property type="entry name" value="Glyco_trans_ALG6/ALG8"/>
</dbReference>
<evidence type="ECO:0000256" key="2">
    <source>
        <dbReference type="ARBA" id="ARBA00004922"/>
    </source>
</evidence>
<feature type="transmembrane region" description="Helical" evidence="10">
    <location>
        <begin position="73"/>
        <end position="92"/>
    </location>
</feature>
<dbReference type="PANTHER" id="PTHR12413:SF1">
    <property type="entry name" value="DOLICHYL PYROPHOSPHATE MAN9GLCNAC2 ALPHA-1,3-GLUCOSYLTRANSFERASE"/>
    <property type="match status" value="1"/>
</dbReference>
<dbReference type="EMBL" id="CAFZ01000232">
    <property type="protein sequence ID" value="CCA73519.1"/>
    <property type="molecule type" value="Genomic_DNA"/>
</dbReference>
<evidence type="ECO:0000256" key="5">
    <source>
        <dbReference type="ARBA" id="ARBA00022679"/>
    </source>
</evidence>
<protein>
    <recommendedName>
        <fullName evidence="10">Alpha-1,3-glucosyltransferase</fullName>
        <ecNumber evidence="10">2.4.1.-</ecNumber>
    </recommendedName>
</protein>
<dbReference type="FunCoup" id="G4TQC6">
    <property type="interactions" value="699"/>
</dbReference>
<organism evidence="11 12">
    <name type="scientific">Serendipita indica (strain DSM 11827)</name>
    <name type="common">Root endophyte fungus</name>
    <name type="synonym">Piriformospora indica</name>
    <dbReference type="NCBI Taxonomy" id="1109443"/>
    <lineage>
        <taxon>Eukaryota</taxon>
        <taxon>Fungi</taxon>
        <taxon>Dikarya</taxon>
        <taxon>Basidiomycota</taxon>
        <taxon>Agaricomycotina</taxon>
        <taxon>Agaricomycetes</taxon>
        <taxon>Sebacinales</taxon>
        <taxon>Serendipitaceae</taxon>
        <taxon>Serendipita</taxon>
    </lineage>
</organism>
<evidence type="ECO:0000313" key="11">
    <source>
        <dbReference type="EMBL" id="CCA73519.1"/>
    </source>
</evidence>
<accession>G4TQC6</accession>
<feature type="transmembrane region" description="Helical" evidence="10">
    <location>
        <begin position="170"/>
        <end position="189"/>
    </location>
</feature>
<sequence length="557" mass="61974">MYGDYEAQRHWLEITYHLPVRLWYKYDLQYWGLDYPPLTAYVSWLCGFIAHKINPEWVALDDSRGIGSATSKVYMRFTVLILDLLIYIPALVQFARNSSLLRHRSAKAKDVALATILLQPALILIDSGHFQYNSVMLGFTLHSLNFFSQGRDLLGAFCFVASLGFKQMALYYAPVVFAYLLGKCLLLGWKSGVPHLASIGFITIAGFTILFLPFLSEFPTHLIPPIQRIFPFARGLFEDKVGNFWCASNVFIKWNRHFSKAVLPKLATGFTAIAFMPSMIALFAPAIKGFGTMEMAGDRSKSCQPSPTFALFTHALFQTSLSFFLFSFQVHEKTILVPLLPLTLLMVASAPTVEGGDWEWGVLLNNMACFSMWPLLRRDGLTVQYIGLLSLWNYAIGHNPLRQSSLRPLTLFAYSAAAVIQVAELLITPPTRYPDLFPVLNALLSAGVFGLAYLWSLKRLVEISWAMGTIRTSTITSTSAPSSLRPILEERRYPSSKELFNNFVSDSAAAGGGNDASNHTISLSTHDVSSLRKRHAPLHATSEGQAPLSAGVVDLTE</sequence>
<evidence type="ECO:0000256" key="9">
    <source>
        <dbReference type="ARBA" id="ARBA00023136"/>
    </source>
</evidence>
<dbReference type="EC" id="2.4.1.-" evidence="10"/>
<dbReference type="eggNOG" id="KOG2575">
    <property type="taxonomic scope" value="Eukaryota"/>
</dbReference>
<feature type="transmembrane region" description="Helical" evidence="10">
    <location>
        <begin position="195"/>
        <end position="215"/>
    </location>
</feature>
<dbReference type="UniPathway" id="UPA00378"/>
<dbReference type="STRING" id="1109443.G4TQC6"/>
<dbReference type="OrthoDB" id="5589195at2759"/>
<feature type="transmembrane region" description="Helical" evidence="10">
    <location>
        <begin position="266"/>
        <end position="287"/>
    </location>
</feature>
<evidence type="ECO:0000256" key="3">
    <source>
        <dbReference type="ARBA" id="ARBA00008715"/>
    </source>
</evidence>
<keyword evidence="9 10" id="KW-0472">Membrane</keyword>
<keyword evidence="8 10" id="KW-1133">Transmembrane helix</keyword>
<dbReference type="Pfam" id="PF03155">
    <property type="entry name" value="Alg6_Alg8"/>
    <property type="match status" value="1"/>
</dbReference>